<dbReference type="Proteomes" id="UP000318709">
    <property type="component" value="Chromosome"/>
</dbReference>
<dbReference type="KEGG" id="swf:E3E12_07850"/>
<sequence>MTSFYYGGRTYMNPDEDHNRLTLDLSLKRDGATRGFVTLNHEDALETVDVTYMCWPQEEGPYPLVELMTALERGEEVLWTDIFYDIRDEDDEEGEEETPAPNP</sequence>
<gene>
    <name evidence="1" type="ORF">E3E12_07850</name>
</gene>
<evidence type="ECO:0000313" key="1">
    <source>
        <dbReference type="EMBL" id="QDH14109.1"/>
    </source>
</evidence>
<reference evidence="1 2" key="1">
    <citation type="submission" date="2019-03" db="EMBL/GenBank/DDBJ databases">
        <title>The complete genome sequence of Swingsia_sp. F3b2 LMG30590(T).</title>
        <authorList>
            <person name="Chua K.-O."/>
            <person name="Chan K.-G."/>
            <person name="See-Too W.-S."/>
        </authorList>
    </citation>
    <scope>NUCLEOTIDE SEQUENCE [LARGE SCALE GENOMIC DNA]</scope>
    <source>
        <strain evidence="1 2">F3b2</strain>
    </source>
</reference>
<dbReference type="EMBL" id="CP038231">
    <property type="protein sequence ID" value="QDH14109.1"/>
    <property type="molecule type" value="Genomic_DNA"/>
</dbReference>
<dbReference type="AlphaFoldDB" id="A0A4Y6U9G7"/>
<protein>
    <submittedName>
        <fullName evidence="1">Uncharacterized protein</fullName>
    </submittedName>
</protein>
<name>A0A4Y6U9G7_9PROT</name>
<evidence type="ECO:0000313" key="2">
    <source>
        <dbReference type="Proteomes" id="UP000318709"/>
    </source>
</evidence>
<proteinExistence type="predicted"/>
<dbReference type="RefSeq" id="WP_141443813.1">
    <property type="nucleotide sequence ID" value="NZ_CP038231.1"/>
</dbReference>
<accession>A0A4Y6U9G7</accession>
<organism evidence="1 2">
    <name type="scientific">Formicincola oecophyllae</name>
    <dbReference type="NCBI Taxonomy" id="2558361"/>
    <lineage>
        <taxon>Bacteria</taxon>
        <taxon>Pseudomonadati</taxon>
        <taxon>Pseudomonadota</taxon>
        <taxon>Alphaproteobacteria</taxon>
        <taxon>Acetobacterales</taxon>
        <taxon>Acetobacteraceae</taxon>
        <taxon>Formicincola</taxon>
    </lineage>
</organism>
<keyword evidence="2" id="KW-1185">Reference proteome</keyword>